<evidence type="ECO:0000256" key="10">
    <source>
        <dbReference type="PIRNR" id="PIRNR036417"/>
    </source>
</evidence>
<feature type="domain" description="FAE" evidence="11">
    <location>
        <begin position="49"/>
        <end position="335"/>
    </location>
</feature>
<dbReference type="PIRSF" id="PIRSF036417">
    <property type="entry name" value="3-ktacl-CoA_syn"/>
    <property type="match status" value="1"/>
</dbReference>
<sequence>MDFLVTLKQAFIGLAASAPSSDHLYKFINLHNMLICSMFLFSIAKLHFTMRRRNIFLVDFACYKPTDALKCTHKIFIDRSALLNIFSDESLVFQKTILDKSGLGQSTYFPEAMWGLPPNPCMALARKEVETVFFGAIDELFMKTKVKPSDIKILVTNSSLFNPTPSLTSVIINHYKMRSNILSYNLGGMGCSAGLISADLAKHLLQVHPNSLALVLSTENITLNWYFGNNRSMLVSNCLFRMGASAVLLSNRASDRRRAKYKLLNIVRTHKGNDDRGYKCAFQQEDNTGNIGVNLSKDLASVAGEALRTNLTTLGPKFLPLSERLRFFANAAGRKYLKMKMKAYMPDFKQAFDHFCVHAGGRAVLDTVERSLKLTADLLEPSRMTLYRFGNTSSSSLWYELAYSEAKGRVRKKNRVCQIAFGSGFKCNSAVWEALRTVDPFMEKNPWIEEIEGFPVKMRAL</sequence>
<keyword evidence="4 10" id="KW-0808">Transferase</keyword>
<evidence type="ECO:0000256" key="5">
    <source>
        <dbReference type="ARBA" id="ARBA00022692"/>
    </source>
</evidence>
<evidence type="ECO:0000313" key="13">
    <source>
        <dbReference type="EMBL" id="KAK9137532.1"/>
    </source>
</evidence>
<evidence type="ECO:0000256" key="9">
    <source>
        <dbReference type="ARBA" id="ARBA00047375"/>
    </source>
</evidence>
<keyword evidence="14" id="KW-1185">Reference proteome</keyword>
<keyword evidence="7" id="KW-0472">Membrane</keyword>
<dbReference type="InterPro" id="IPR012392">
    <property type="entry name" value="3-ktacl-CoA_syn"/>
</dbReference>
<comment type="pathway">
    <text evidence="2 10">Lipid metabolism; fatty acid biosynthesis.</text>
</comment>
<comment type="subcellular location">
    <subcellularLocation>
        <location evidence="1">Membrane</location>
    </subcellularLocation>
</comment>
<dbReference type="Pfam" id="PF08541">
    <property type="entry name" value="ACP_syn_III_C"/>
    <property type="match status" value="1"/>
</dbReference>
<dbReference type="Pfam" id="PF08392">
    <property type="entry name" value="FAE1_CUT1_RppA"/>
    <property type="match status" value="1"/>
</dbReference>
<dbReference type="AlphaFoldDB" id="A0AAP0JP11"/>
<evidence type="ECO:0000259" key="11">
    <source>
        <dbReference type="Pfam" id="PF08392"/>
    </source>
</evidence>
<comment type="catalytic activity">
    <reaction evidence="9">
        <text>a very-long-chain acyl-CoA + malonyl-CoA + H(+) = a very-long-chain 3-oxoacyl-CoA + CO2 + CoA</text>
        <dbReference type="Rhea" id="RHEA:32727"/>
        <dbReference type="ChEBI" id="CHEBI:15378"/>
        <dbReference type="ChEBI" id="CHEBI:16526"/>
        <dbReference type="ChEBI" id="CHEBI:57287"/>
        <dbReference type="ChEBI" id="CHEBI:57384"/>
        <dbReference type="ChEBI" id="CHEBI:90725"/>
        <dbReference type="ChEBI" id="CHEBI:90736"/>
        <dbReference type="EC" id="2.3.1.199"/>
    </reaction>
</comment>
<comment type="similarity">
    <text evidence="3 10">Belongs to the thiolase-like superfamily. Chalcone/stilbene synthases family.</text>
</comment>
<evidence type="ECO:0000256" key="7">
    <source>
        <dbReference type="ARBA" id="ARBA00023136"/>
    </source>
</evidence>
<name>A0AAP0JP11_9MAGN</name>
<evidence type="ECO:0000259" key="12">
    <source>
        <dbReference type="Pfam" id="PF08541"/>
    </source>
</evidence>
<reference evidence="13 14" key="1">
    <citation type="submission" date="2024-01" db="EMBL/GenBank/DDBJ databases">
        <title>Genome assemblies of Stephania.</title>
        <authorList>
            <person name="Yang L."/>
        </authorList>
    </citation>
    <scope>NUCLEOTIDE SEQUENCE [LARGE SCALE GENOMIC DNA]</scope>
    <source>
        <strain evidence="13">QJT</strain>
        <tissue evidence="13">Leaf</tissue>
    </source>
</reference>
<dbReference type="SUPFAM" id="SSF53901">
    <property type="entry name" value="Thiolase-like"/>
    <property type="match status" value="2"/>
</dbReference>
<dbReference type="GO" id="GO:0016020">
    <property type="term" value="C:membrane"/>
    <property type="evidence" value="ECO:0007669"/>
    <property type="project" value="UniProtKB-SubCell"/>
</dbReference>
<keyword evidence="6" id="KW-1133">Transmembrane helix</keyword>
<evidence type="ECO:0000313" key="14">
    <source>
        <dbReference type="Proteomes" id="UP001417504"/>
    </source>
</evidence>
<accession>A0AAP0JP11</accession>
<keyword evidence="8 10" id="KW-0012">Acyltransferase</keyword>
<evidence type="ECO:0000256" key="8">
    <source>
        <dbReference type="ARBA" id="ARBA00023315"/>
    </source>
</evidence>
<dbReference type="EMBL" id="JBBNAE010000003">
    <property type="protein sequence ID" value="KAK9137532.1"/>
    <property type="molecule type" value="Genomic_DNA"/>
</dbReference>
<evidence type="ECO:0000256" key="4">
    <source>
        <dbReference type="ARBA" id="ARBA00022679"/>
    </source>
</evidence>
<dbReference type="InterPro" id="IPR013747">
    <property type="entry name" value="ACP_syn_III_C"/>
</dbReference>
<evidence type="ECO:0000256" key="6">
    <source>
        <dbReference type="ARBA" id="ARBA00022989"/>
    </source>
</evidence>
<dbReference type="CDD" id="cd00831">
    <property type="entry name" value="CHS_like"/>
    <property type="match status" value="1"/>
</dbReference>
<dbReference type="GO" id="GO:0006633">
    <property type="term" value="P:fatty acid biosynthetic process"/>
    <property type="evidence" value="ECO:0007669"/>
    <property type="project" value="InterPro"/>
</dbReference>
<dbReference type="Proteomes" id="UP001417504">
    <property type="component" value="Unassembled WGS sequence"/>
</dbReference>
<dbReference type="InterPro" id="IPR016039">
    <property type="entry name" value="Thiolase-like"/>
</dbReference>
<proteinExistence type="inferred from homology"/>
<dbReference type="InterPro" id="IPR013601">
    <property type="entry name" value="FAE1_typ3_polyketide_synth"/>
</dbReference>
<evidence type="ECO:0000256" key="1">
    <source>
        <dbReference type="ARBA" id="ARBA00004370"/>
    </source>
</evidence>
<evidence type="ECO:0000256" key="2">
    <source>
        <dbReference type="ARBA" id="ARBA00005194"/>
    </source>
</evidence>
<dbReference type="FunFam" id="3.40.47.10:FF:000028">
    <property type="entry name" value="3-ketoacyl-CoA synthase"/>
    <property type="match status" value="1"/>
</dbReference>
<dbReference type="Gene3D" id="3.40.47.10">
    <property type="match status" value="1"/>
</dbReference>
<dbReference type="PANTHER" id="PTHR31561">
    <property type="entry name" value="3-KETOACYL-COA SYNTHASE"/>
    <property type="match status" value="1"/>
</dbReference>
<comment type="caution">
    <text evidence="13">The sequence shown here is derived from an EMBL/GenBank/DDBJ whole genome shotgun (WGS) entry which is preliminary data.</text>
</comment>
<organism evidence="13 14">
    <name type="scientific">Stephania japonica</name>
    <dbReference type="NCBI Taxonomy" id="461633"/>
    <lineage>
        <taxon>Eukaryota</taxon>
        <taxon>Viridiplantae</taxon>
        <taxon>Streptophyta</taxon>
        <taxon>Embryophyta</taxon>
        <taxon>Tracheophyta</taxon>
        <taxon>Spermatophyta</taxon>
        <taxon>Magnoliopsida</taxon>
        <taxon>Ranunculales</taxon>
        <taxon>Menispermaceae</taxon>
        <taxon>Menispermoideae</taxon>
        <taxon>Cissampelideae</taxon>
        <taxon>Stephania</taxon>
    </lineage>
</organism>
<protein>
    <recommendedName>
        <fullName evidence="10">3-ketoacyl-CoA synthase</fullName>
        <ecNumber evidence="10">2.3.1.-</ecNumber>
    </recommendedName>
</protein>
<gene>
    <name evidence="13" type="ORF">Sjap_008126</name>
</gene>
<dbReference type="GO" id="GO:0009922">
    <property type="term" value="F:fatty acid elongase activity"/>
    <property type="evidence" value="ECO:0007669"/>
    <property type="project" value="UniProtKB-EC"/>
</dbReference>
<keyword evidence="5" id="KW-0812">Transmembrane</keyword>
<feature type="domain" description="Beta-ketoacyl-[acyl-carrier-protein] synthase III C-terminal" evidence="12">
    <location>
        <begin position="352"/>
        <end position="433"/>
    </location>
</feature>
<evidence type="ECO:0000256" key="3">
    <source>
        <dbReference type="ARBA" id="ARBA00005531"/>
    </source>
</evidence>
<dbReference type="EC" id="2.3.1.-" evidence="10"/>